<proteinExistence type="predicted"/>
<dbReference type="STRING" id="157910.SAMN05445850_3156"/>
<dbReference type="EMBL" id="FNKX01000001">
    <property type="protein sequence ID" value="SDR18166.1"/>
    <property type="molecule type" value="Genomic_DNA"/>
</dbReference>
<protein>
    <submittedName>
        <fullName evidence="1">Uncharacterized protein</fullName>
    </submittedName>
</protein>
<dbReference type="AlphaFoldDB" id="A0A1H1GZB2"/>
<gene>
    <name evidence="1" type="ORF">SAMN05445850_3156</name>
</gene>
<name>A0A1H1GZB2_9BURK</name>
<reference evidence="2" key="1">
    <citation type="submission" date="2016-10" db="EMBL/GenBank/DDBJ databases">
        <authorList>
            <person name="Varghese N."/>
            <person name="Submissions S."/>
        </authorList>
    </citation>
    <scope>NUCLEOTIDE SEQUENCE [LARGE SCALE GENOMIC DNA]</scope>
    <source>
        <strain evidence="2">DUS833</strain>
    </source>
</reference>
<accession>A0A1H1GZB2</accession>
<organism evidence="1 2">
    <name type="scientific">Paraburkholderia tuberum</name>
    <dbReference type="NCBI Taxonomy" id="157910"/>
    <lineage>
        <taxon>Bacteria</taxon>
        <taxon>Pseudomonadati</taxon>
        <taxon>Pseudomonadota</taxon>
        <taxon>Betaproteobacteria</taxon>
        <taxon>Burkholderiales</taxon>
        <taxon>Burkholderiaceae</taxon>
        <taxon>Paraburkholderia</taxon>
    </lineage>
</organism>
<evidence type="ECO:0000313" key="2">
    <source>
        <dbReference type="Proteomes" id="UP000199365"/>
    </source>
</evidence>
<evidence type="ECO:0000313" key="1">
    <source>
        <dbReference type="EMBL" id="SDR18166.1"/>
    </source>
</evidence>
<dbReference type="Proteomes" id="UP000199365">
    <property type="component" value="Unassembled WGS sequence"/>
</dbReference>
<keyword evidence="2" id="KW-1185">Reference proteome</keyword>
<sequence length="119" mass="13502">MQTKNITLVGQAGFANVIALPTAAREPVRQSWRGRYPKTVSRFIEARLRRCERERLEAQETEPGEFILSRHRNGRLEAGIYGSFSVSKEVLRRALNAALQSLDNGEWDARVADYNQGVQ</sequence>